<proteinExistence type="predicted"/>
<keyword evidence="2" id="KW-1185">Reference proteome</keyword>
<sequence length="83" mass="9405">MKKSSVVRHLTDQQRAEADVKTVYPNAVKAEKDKLEVGHILCNSSRVPCLIVTEEMLARDELNIDFFFIVGHTHASYIYDGLV</sequence>
<evidence type="ECO:0000313" key="1">
    <source>
        <dbReference type="EMBL" id="KAA8675580.1"/>
    </source>
</evidence>
<reference evidence="1 2" key="1">
    <citation type="submission" date="2019-09" db="EMBL/GenBank/DDBJ databases">
        <title>Draft genome sequence of various Type strains from the CCUG.</title>
        <authorList>
            <person name="Pineiro-Iglesias B."/>
            <person name="Tunovic T."/>
            <person name="Unosson C."/>
            <person name="Inganas E."/>
            <person name="Ohlen M."/>
            <person name="Cardew S."/>
            <person name="Jensie-Markopoulos S."/>
            <person name="Salva-Serra F."/>
            <person name="Jaen-Luchoro D."/>
            <person name="Karlsson R."/>
            <person name="Svensson-Stadler L."/>
            <person name="Chun J."/>
            <person name="Moore E."/>
        </authorList>
    </citation>
    <scope>NUCLEOTIDE SEQUENCE [LARGE SCALE GENOMIC DNA]</scope>
    <source>
        <strain evidence="1 2">CCUG 56969T</strain>
    </source>
</reference>
<dbReference type="Proteomes" id="UP000322521">
    <property type="component" value="Unassembled WGS sequence"/>
</dbReference>
<gene>
    <name evidence="1" type="ORF">F4W18_13215</name>
</gene>
<comment type="caution">
    <text evidence="1">The sequence shown here is derived from an EMBL/GenBank/DDBJ whole genome shotgun (WGS) entry which is preliminary data.</text>
</comment>
<accession>A0A5M9NXH4</accession>
<name>A0A5M9NXH4_9VIBR</name>
<protein>
    <submittedName>
        <fullName evidence="1">Uncharacterized protein</fullName>
    </submittedName>
</protein>
<dbReference type="EMBL" id="VXJS01000007">
    <property type="protein sequence ID" value="KAA8675580.1"/>
    <property type="molecule type" value="Genomic_DNA"/>
</dbReference>
<organism evidence="1 2">
    <name type="scientific">Vibrio gigantis</name>
    <dbReference type="NCBI Taxonomy" id="296199"/>
    <lineage>
        <taxon>Bacteria</taxon>
        <taxon>Pseudomonadati</taxon>
        <taxon>Pseudomonadota</taxon>
        <taxon>Gammaproteobacteria</taxon>
        <taxon>Vibrionales</taxon>
        <taxon>Vibrionaceae</taxon>
        <taxon>Vibrio</taxon>
    </lineage>
</organism>
<dbReference type="AlphaFoldDB" id="A0A5M9NXH4"/>
<evidence type="ECO:0000313" key="2">
    <source>
        <dbReference type="Proteomes" id="UP000322521"/>
    </source>
</evidence>
<dbReference type="RefSeq" id="WP_081230228.1">
    <property type="nucleotide sequence ID" value="NZ_AP025494.1"/>
</dbReference>